<comment type="caution">
    <text evidence="2">The sequence shown here is derived from an EMBL/GenBank/DDBJ whole genome shotgun (WGS) entry which is preliminary data.</text>
</comment>
<name>A0ABS9WWU1_9GAMM</name>
<keyword evidence="1" id="KW-0472">Membrane</keyword>
<evidence type="ECO:0000256" key="1">
    <source>
        <dbReference type="SAM" id="Phobius"/>
    </source>
</evidence>
<feature type="transmembrane region" description="Helical" evidence="1">
    <location>
        <begin position="34"/>
        <end position="55"/>
    </location>
</feature>
<sequence>MSQFIALMITLIGATFIYLSNKHQTIFSKPLNKFWRLIGLVLCLLALFVWLQIFVTSSAVFIWLFTLNIVLVCIPLMTLIPLFSKIER</sequence>
<gene>
    <name evidence="2" type="ORF">L3081_02275</name>
</gene>
<dbReference type="EMBL" id="JAKKSL010000001">
    <property type="protein sequence ID" value="MCI2282434.1"/>
    <property type="molecule type" value="Genomic_DNA"/>
</dbReference>
<evidence type="ECO:0008006" key="4">
    <source>
        <dbReference type="Google" id="ProtNLM"/>
    </source>
</evidence>
<feature type="transmembrane region" description="Helical" evidence="1">
    <location>
        <begin position="6"/>
        <end position="22"/>
    </location>
</feature>
<keyword evidence="1" id="KW-0812">Transmembrane</keyword>
<protein>
    <recommendedName>
        <fullName evidence="4">DUF3325 domain-containing protein</fullName>
    </recommendedName>
</protein>
<proteinExistence type="predicted"/>
<dbReference type="RefSeq" id="WP_242283148.1">
    <property type="nucleotide sequence ID" value="NZ_JAKKSL010000001.1"/>
</dbReference>
<evidence type="ECO:0000313" key="2">
    <source>
        <dbReference type="EMBL" id="MCI2282434.1"/>
    </source>
</evidence>
<reference evidence="2" key="1">
    <citation type="submission" date="2022-01" db="EMBL/GenBank/DDBJ databases">
        <title>Colwellia maritima, isolated from seawater.</title>
        <authorList>
            <person name="Kristyanto S."/>
            <person name="Jung J."/>
            <person name="Jeon C.O."/>
        </authorList>
    </citation>
    <scope>NUCLEOTIDE SEQUENCE</scope>
    <source>
        <strain evidence="2">MSW7</strain>
    </source>
</reference>
<feature type="transmembrane region" description="Helical" evidence="1">
    <location>
        <begin position="61"/>
        <end position="83"/>
    </location>
</feature>
<organism evidence="2 3">
    <name type="scientific">Colwellia maritima</name>
    <dbReference type="NCBI Taxonomy" id="2912588"/>
    <lineage>
        <taxon>Bacteria</taxon>
        <taxon>Pseudomonadati</taxon>
        <taxon>Pseudomonadota</taxon>
        <taxon>Gammaproteobacteria</taxon>
        <taxon>Alteromonadales</taxon>
        <taxon>Colwelliaceae</taxon>
        <taxon>Colwellia</taxon>
    </lineage>
</organism>
<accession>A0ABS9WWU1</accession>
<keyword evidence="1" id="KW-1133">Transmembrane helix</keyword>
<dbReference type="Proteomes" id="UP001139646">
    <property type="component" value="Unassembled WGS sequence"/>
</dbReference>
<keyword evidence="3" id="KW-1185">Reference proteome</keyword>
<evidence type="ECO:0000313" key="3">
    <source>
        <dbReference type="Proteomes" id="UP001139646"/>
    </source>
</evidence>